<accession>A0A165HZY5</accession>
<feature type="compositionally biased region" description="Polar residues" evidence="1">
    <location>
        <begin position="1"/>
        <end position="10"/>
    </location>
</feature>
<protein>
    <submittedName>
        <fullName evidence="2">Uncharacterized protein</fullName>
    </submittedName>
</protein>
<evidence type="ECO:0000256" key="1">
    <source>
        <dbReference type="SAM" id="MobiDB-lite"/>
    </source>
</evidence>
<evidence type="ECO:0000313" key="3">
    <source>
        <dbReference type="Proteomes" id="UP000077266"/>
    </source>
</evidence>
<evidence type="ECO:0000313" key="2">
    <source>
        <dbReference type="EMBL" id="KZV92700.1"/>
    </source>
</evidence>
<gene>
    <name evidence="2" type="ORF">EXIGLDRAFT_768711</name>
</gene>
<feature type="region of interest" description="Disordered" evidence="1">
    <location>
        <begin position="1"/>
        <end position="37"/>
    </location>
</feature>
<reference evidence="2 3" key="1">
    <citation type="journal article" date="2016" name="Mol. Biol. Evol.">
        <title>Comparative Genomics of Early-Diverging Mushroom-Forming Fungi Provides Insights into the Origins of Lignocellulose Decay Capabilities.</title>
        <authorList>
            <person name="Nagy L.G."/>
            <person name="Riley R."/>
            <person name="Tritt A."/>
            <person name="Adam C."/>
            <person name="Daum C."/>
            <person name="Floudas D."/>
            <person name="Sun H."/>
            <person name="Yadav J.S."/>
            <person name="Pangilinan J."/>
            <person name="Larsson K.H."/>
            <person name="Matsuura K."/>
            <person name="Barry K."/>
            <person name="Labutti K."/>
            <person name="Kuo R."/>
            <person name="Ohm R.A."/>
            <person name="Bhattacharya S.S."/>
            <person name="Shirouzu T."/>
            <person name="Yoshinaga Y."/>
            <person name="Martin F.M."/>
            <person name="Grigoriev I.V."/>
            <person name="Hibbett D.S."/>
        </authorList>
    </citation>
    <scope>NUCLEOTIDE SEQUENCE [LARGE SCALE GENOMIC DNA]</scope>
    <source>
        <strain evidence="2 3">HHB12029</strain>
    </source>
</reference>
<keyword evidence="3" id="KW-1185">Reference proteome</keyword>
<organism evidence="2 3">
    <name type="scientific">Exidia glandulosa HHB12029</name>
    <dbReference type="NCBI Taxonomy" id="1314781"/>
    <lineage>
        <taxon>Eukaryota</taxon>
        <taxon>Fungi</taxon>
        <taxon>Dikarya</taxon>
        <taxon>Basidiomycota</taxon>
        <taxon>Agaricomycotina</taxon>
        <taxon>Agaricomycetes</taxon>
        <taxon>Auriculariales</taxon>
        <taxon>Exidiaceae</taxon>
        <taxon>Exidia</taxon>
    </lineage>
</organism>
<dbReference type="AlphaFoldDB" id="A0A165HZY5"/>
<name>A0A165HZY5_EXIGL</name>
<dbReference type="EMBL" id="KV426003">
    <property type="protein sequence ID" value="KZV92700.1"/>
    <property type="molecule type" value="Genomic_DNA"/>
</dbReference>
<dbReference type="Proteomes" id="UP000077266">
    <property type="component" value="Unassembled WGS sequence"/>
</dbReference>
<proteinExistence type="predicted"/>
<sequence length="66" mass="7100">MNTTKNTSSIPPEFQKGWKPPFQTQERGPGSQLISRSNTPTALVNSAVVLPLDPDSSSFAAQTLNL</sequence>
<feature type="compositionally biased region" description="Polar residues" evidence="1">
    <location>
        <begin position="22"/>
        <end position="37"/>
    </location>
</feature>
<dbReference type="InParanoid" id="A0A165HZY5"/>